<accession>R4WQ72</accession>
<evidence type="ECO:0000256" key="5">
    <source>
        <dbReference type="ARBA" id="ARBA00022660"/>
    </source>
</evidence>
<evidence type="ECO:0000256" key="8">
    <source>
        <dbReference type="ARBA" id="ARBA00022982"/>
    </source>
</evidence>
<dbReference type="EMBL" id="AK417841">
    <property type="protein sequence ID" value="BAN21056.1"/>
    <property type="molecule type" value="mRNA"/>
</dbReference>
<evidence type="ECO:0000256" key="14">
    <source>
        <dbReference type="SAM" id="Phobius"/>
    </source>
</evidence>
<keyword evidence="7" id="KW-0999">Mitochondrion inner membrane</keyword>
<dbReference type="GO" id="GO:0005743">
    <property type="term" value="C:mitochondrial inner membrane"/>
    <property type="evidence" value="ECO:0007669"/>
    <property type="project" value="UniProtKB-SubCell"/>
</dbReference>
<evidence type="ECO:0000256" key="2">
    <source>
        <dbReference type="ARBA" id="ARBA00007260"/>
    </source>
</evidence>
<keyword evidence="6 14" id="KW-0812">Transmembrane</keyword>
<evidence type="ECO:0000256" key="7">
    <source>
        <dbReference type="ARBA" id="ARBA00022792"/>
    </source>
</evidence>
<dbReference type="AlphaFoldDB" id="R4WQ72"/>
<comment type="similarity">
    <text evidence="2">Belongs to the complex I NDUFB4 subunit family.</text>
</comment>
<evidence type="ECO:0000256" key="9">
    <source>
        <dbReference type="ARBA" id="ARBA00022989"/>
    </source>
</evidence>
<evidence type="ECO:0000313" key="15">
    <source>
        <dbReference type="EMBL" id="BAN21056.1"/>
    </source>
</evidence>
<evidence type="ECO:0000256" key="10">
    <source>
        <dbReference type="ARBA" id="ARBA00023128"/>
    </source>
</evidence>
<keyword evidence="15" id="KW-0830">Ubiquinone</keyword>
<proteinExistence type="evidence at transcript level"/>
<keyword evidence="11 14" id="KW-0472">Membrane</keyword>
<organism evidence="15">
    <name type="scientific">Riptortus pedestris</name>
    <name type="common">Bean bug</name>
    <dbReference type="NCBI Taxonomy" id="329032"/>
    <lineage>
        <taxon>Eukaryota</taxon>
        <taxon>Metazoa</taxon>
        <taxon>Ecdysozoa</taxon>
        <taxon>Arthropoda</taxon>
        <taxon>Hexapoda</taxon>
        <taxon>Insecta</taxon>
        <taxon>Pterygota</taxon>
        <taxon>Neoptera</taxon>
        <taxon>Paraneoptera</taxon>
        <taxon>Hemiptera</taxon>
        <taxon>Heteroptera</taxon>
        <taxon>Panheteroptera</taxon>
        <taxon>Pentatomomorpha</taxon>
        <taxon>Coreoidea</taxon>
        <taxon>Alydidae</taxon>
        <taxon>Riptortus</taxon>
    </lineage>
</organism>
<keyword evidence="8" id="KW-0249">Electron transport</keyword>
<comment type="subcellular location">
    <subcellularLocation>
        <location evidence="1">Mitochondrion inner membrane</location>
        <topology evidence="1">Single-pass membrane protein</topology>
    </subcellularLocation>
</comment>
<dbReference type="InterPro" id="IPR009866">
    <property type="entry name" value="NADH_UbQ_OxRdtase_NDUFB4_su"/>
</dbReference>
<evidence type="ECO:0000256" key="4">
    <source>
        <dbReference type="ARBA" id="ARBA00022448"/>
    </source>
</evidence>
<keyword evidence="9 14" id="KW-1133">Transmembrane helix</keyword>
<keyword evidence="5" id="KW-0679">Respiratory chain</keyword>
<evidence type="ECO:0000256" key="11">
    <source>
        <dbReference type="ARBA" id="ARBA00023136"/>
    </source>
</evidence>
<evidence type="ECO:0000256" key="13">
    <source>
        <dbReference type="ARBA" id="ARBA00030987"/>
    </source>
</evidence>
<name>R4WQ72_RIPPE</name>
<feature type="transmembrane region" description="Helical" evidence="14">
    <location>
        <begin position="65"/>
        <end position="83"/>
    </location>
</feature>
<evidence type="ECO:0000256" key="1">
    <source>
        <dbReference type="ARBA" id="ARBA00004434"/>
    </source>
</evidence>
<reference evidence="15" key="1">
    <citation type="journal article" date="2013" name="PLoS ONE">
        <title>Gene expression in gut symbiotic organ of stinkbug affected by extracellular bacterial symbiont.</title>
        <authorList>
            <person name="Futahashi R."/>
            <person name="Tanaka K."/>
            <person name="Tanahashi M."/>
            <person name="Nikoh N."/>
            <person name="Kikuchi Y."/>
            <person name="Lee B.L."/>
            <person name="Fukatsu T."/>
        </authorList>
    </citation>
    <scope>NUCLEOTIDE SEQUENCE</scope>
    <source>
        <tissue evidence="15">Midgut</tissue>
    </source>
</reference>
<evidence type="ECO:0000256" key="12">
    <source>
        <dbReference type="ARBA" id="ARBA00030212"/>
    </source>
</evidence>
<evidence type="ECO:0000256" key="3">
    <source>
        <dbReference type="ARBA" id="ARBA00018681"/>
    </source>
</evidence>
<keyword evidence="10" id="KW-0496">Mitochondrion</keyword>
<dbReference type="PANTHER" id="PTHR15469">
    <property type="entry name" value="NADH-UBIQUINONE OXIDOREDUCTASE B15 SUBUNIT"/>
    <property type="match status" value="1"/>
</dbReference>
<dbReference type="PANTHER" id="PTHR15469:SF0">
    <property type="entry name" value="NADH DEHYDROGENASE [UBIQUINONE] 1 BETA SUBCOMPLEX SUBUNIT 4"/>
    <property type="match status" value="1"/>
</dbReference>
<dbReference type="Pfam" id="PF07225">
    <property type="entry name" value="NDUF_B4"/>
    <property type="match status" value="1"/>
</dbReference>
<protein>
    <recommendedName>
        <fullName evidence="3">NADH dehydrogenase [ubiquinone] 1 beta subcomplex subunit 4</fullName>
    </recommendedName>
    <alternativeName>
        <fullName evidence="12">Complex I-B15</fullName>
    </alternativeName>
    <alternativeName>
        <fullName evidence="13">NADH-ubiquinone oxidoreductase B15 subunit</fullName>
    </alternativeName>
</protein>
<evidence type="ECO:0000256" key="6">
    <source>
        <dbReference type="ARBA" id="ARBA00022692"/>
    </source>
</evidence>
<keyword evidence="4" id="KW-0813">Transport</keyword>
<sequence length="109" mass="12827">MASNISQDLIEQKNKQRLALRKEYLKQLTNPHDPGSGHIFDPAIQRWQSMKVTRIDWFRETPKTILRGLGLIVIPLALSIYVIKNDRDKKEAQYRTGQVAYKDRLFKFQ</sequence>